<evidence type="ECO:0000313" key="2">
    <source>
        <dbReference type="Proteomes" id="UP000590542"/>
    </source>
</evidence>
<organism evidence="1 2">
    <name type="scientific">candidate division WWE3 bacterium</name>
    <dbReference type="NCBI Taxonomy" id="2053526"/>
    <lineage>
        <taxon>Bacteria</taxon>
        <taxon>Katanobacteria</taxon>
    </lineage>
</organism>
<accession>A0A7X9E7K4</accession>
<dbReference type="AlphaFoldDB" id="A0A7X9E7K4"/>
<gene>
    <name evidence="1" type="ORF">GYA37_03780</name>
</gene>
<proteinExistence type="predicted"/>
<protein>
    <recommendedName>
        <fullName evidence="3">F-type ATPase subunit delta</fullName>
    </recommendedName>
</protein>
<name>A0A7X9E7K4_UNCKA</name>
<dbReference type="EMBL" id="JAAZNV010000012">
    <property type="protein sequence ID" value="NMB91935.1"/>
    <property type="molecule type" value="Genomic_DNA"/>
</dbReference>
<evidence type="ECO:0008006" key="3">
    <source>
        <dbReference type="Google" id="ProtNLM"/>
    </source>
</evidence>
<dbReference type="Proteomes" id="UP000590542">
    <property type="component" value="Unassembled WGS sequence"/>
</dbReference>
<comment type="caution">
    <text evidence="1">The sequence shown here is derived from an EMBL/GenBank/DDBJ whole genome shotgun (WGS) entry which is preliminary data.</text>
</comment>
<reference evidence="1 2" key="1">
    <citation type="journal article" date="2020" name="Biotechnol. Biofuels">
        <title>New insights from the biogas microbiome by comprehensive genome-resolved metagenomics of nearly 1600 species originating from multiple anaerobic digesters.</title>
        <authorList>
            <person name="Campanaro S."/>
            <person name="Treu L."/>
            <person name="Rodriguez-R L.M."/>
            <person name="Kovalovszki A."/>
            <person name="Ziels R.M."/>
            <person name="Maus I."/>
            <person name="Zhu X."/>
            <person name="Kougias P.G."/>
            <person name="Basile A."/>
            <person name="Luo G."/>
            <person name="Schluter A."/>
            <person name="Konstantinidis K.T."/>
            <person name="Angelidaki I."/>
        </authorList>
    </citation>
    <scope>NUCLEOTIDE SEQUENCE [LARGE SCALE GENOMIC DNA]</scope>
    <source>
        <strain evidence="1">AS27yjCOA_202</strain>
    </source>
</reference>
<evidence type="ECO:0000313" key="1">
    <source>
        <dbReference type="EMBL" id="NMB91935.1"/>
    </source>
</evidence>
<sequence length="176" mass="19931">MNEKIQSAVSKKFRSSFFSSLKTKEKANQASDFIRLVLQGMFSTDGFDIKKMAEKNYGDNVPSWFEVLEVELLEKGNSNVVRNFLLDLQEEISKALLVKVELSFTPSDCFIENLYQIVGEIKSCGVDKSNFLLDFNVDNSITGGMKLYVGGRYVDVTLKSFLVGYLEKNDAISRYL</sequence>